<organism evidence="2 3">
    <name type="scientific">Stephanodiscus triporus</name>
    <dbReference type="NCBI Taxonomy" id="2934178"/>
    <lineage>
        <taxon>Eukaryota</taxon>
        <taxon>Sar</taxon>
        <taxon>Stramenopiles</taxon>
        <taxon>Ochrophyta</taxon>
        <taxon>Bacillariophyta</taxon>
        <taxon>Coscinodiscophyceae</taxon>
        <taxon>Thalassiosirophycidae</taxon>
        <taxon>Stephanodiscales</taxon>
        <taxon>Stephanodiscaceae</taxon>
        <taxon>Stephanodiscus</taxon>
    </lineage>
</organism>
<dbReference type="AlphaFoldDB" id="A0ABD3NF81"/>
<dbReference type="Proteomes" id="UP001530315">
    <property type="component" value="Unassembled WGS sequence"/>
</dbReference>
<comment type="caution">
    <text evidence="2">The sequence shown here is derived from an EMBL/GenBank/DDBJ whole genome shotgun (WGS) entry which is preliminary data.</text>
</comment>
<feature type="compositionally biased region" description="Basic residues" evidence="1">
    <location>
        <begin position="75"/>
        <end position="85"/>
    </location>
</feature>
<protein>
    <submittedName>
        <fullName evidence="2">Uncharacterized protein</fullName>
    </submittedName>
</protein>
<dbReference type="PANTHER" id="PTHR37163:SF1">
    <property type="entry name" value="DUF501 DOMAIN-CONTAINING PROTEIN"/>
    <property type="match status" value="1"/>
</dbReference>
<evidence type="ECO:0000313" key="2">
    <source>
        <dbReference type="EMBL" id="KAL3774699.1"/>
    </source>
</evidence>
<sequence length="349" mass="38851">MAPSSVMASPKHPIRSSQILGLSLVGISIGSHDSVLCFSPKKDYARASSPSPSENDDGCHRRDLHSLGVLQQHSSGRRWKNRRKTQTFLPSPVRNVSPEDDDALMDQLGYIPPNVCCVSARSGDLSSASGGDGEYTLTGTSILGVGRPIAIKSYPLLVQLANIDANGSDTNDEVIYHGNEVFCGSNKIPFPTLYWLSCPHVSRAISELEHKGYVRIFQQRLEDNEELGARWWECHEDYAAERWRLLSVHDREWLLQEKMLRGDEKEGQKRKSMRDMIQTSGVAGTDHHLGGSGGIFVPSVKCLHSHYAHYRSQLSRSYARNDGDGKVVLNMVGKWTHELLLESFPDIVL</sequence>
<accession>A0ABD3NF81</accession>
<feature type="region of interest" description="Disordered" evidence="1">
    <location>
        <begin position="70"/>
        <end position="96"/>
    </location>
</feature>
<dbReference type="InterPro" id="IPR007511">
    <property type="entry name" value="DUF501"/>
</dbReference>
<dbReference type="EMBL" id="JALLAZ020001451">
    <property type="protein sequence ID" value="KAL3774699.1"/>
    <property type="molecule type" value="Genomic_DNA"/>
</dbReference>
<evidence type="ECO:0000256" key="1">
    <source>
        <dbReference type="SAM" id="MobiDB-lite"/>
    </source>
</evidence>
<reference evidence="2 3" key="1">
    <citation type="submission" date="2024-10" db="EMBL/GenBank/DDBJ databases">
        <title>Updated reference genomes for cyclostephanoid diatoms.</title>
        <authorList>
            <person name="Roberts W.R."/>
            <person name="Alverson A.J."/>
        </authorList>
    </citation>
    <scope>NUCLEOTIDE SEQUENCE [LARGE SCALE GENOMIC DNA]</scope>
    <source>
        <strain evidence="2 3">AJA276-08</strain>
    </source>
</reference>
<name>A0ABD3NF81_9STRA</name>
<dbReference type="Pfam" id="PF04417">
    <property type="entry name" value="DUF501"/>
    <property type="match status" value="1"/>
</dbReference>
<evidence type="ECO:0000313" key="3">
    <source>
        <dbReference type="Proteomes" id="UP001530315"/>
    </source>
</evidence>
<dbReference type="PANTHER" id="PTHR37163">
    <property type="entry name" value="CONSERVED PROTEIN"/>
    <property type="match status" value="1"/>
</dbReference>
<gene>
    <name evidence="2" type="ORF">ACHAW5_003771</name>
</gene>
<keyword evidence="3" id="KW-1185">Reference proteome</keyword>
<proteinExistence type="predicted"/>